<gene>
    <name evidence="1" type="ORF">E2C01_044482</name>
</gene>
<dbReference type="Proteomes" id="UP000324222">
    <property type="component" value="Unassembled WGS sequence"/>
</dbReference>
<organism evidence="1 2">
    <name type="scientific">Portunus trituberculatus</name>
    <name type="common">Swimming crab</name>
    <name type="synonym">Neptunus trituberculatus</name>
    <dbReference type="NCBI Taxonomy" id="210409"/>
    <lineage>
        <taxon>Eukaryota</taxon>
        <taxon>Metazoa</taxon>
        <taxon>Ecdysozoa</taxon>
        <taxon>Arthropoda</taxon>
        <taxon>Crustacea</taxon>
        <taxon>Multicrustacea</taxon>
        <taxon>Malacostraca</taxon>
        <taxon>Eumalacostraca</taxon>
        <taxon>Eucarida</taxon>
        <taxon>Decapoda</taxon>
        <taxon>Pleocyemata</taxon>
        <taxon>Brachyura</taxon>
        <taxon>Eubrachyura</taxon>
        <taxon>Portunoidea</taxon>
        <taxon>Portunidae</taxon>
        <taxon>Portuninae</taxon>
        <taxon>Portunus</taxon>
    </lineage>
</organism>
<dbReference type="AlphaFoldDB" id="A0A5B7G070"/>
<keyword evidence="2" id="KW-1185">Reference proteome</keyword>
<evidence type="ECO:0000313" key="2">
    <source>
        <dbReference type="Proteomes" id="UP000324222"/>
    </source>
</evidence>
<name>A0A5B7G070_PORTR</name>
<reference evidence="1 2" key="1">
    <citation type="submission" date="2019-05" db="EMBL/GenBank/DDBJ databases">
        <title>Another draft genome of Portunus trituberculatus and its Hox gene families provides insights of decapod evolution.</title>
        <authorList>
            <person name="Jeong J.-H."/>
            <person name="Song I."/>
            <person name="Kim S."/>
            <person name="Choi T."/>
            <person name="Kim D."/>
            <person name="Ryu S."/>
            <person name="Kim W."/>
        </authorList>
    </citation>
    <scope>NUCLEOTIDE SEQUENCE [LARGE SCALE GENOMIC DNA]</scope>
    <source>
        <tissue evidence="1">Muscle</tissue>
    </source>
</reference>
<dbReference type="EMBL" id="VSRR010009643">
    <property type="protein sequence ID" value="MPC50653.1"/>
    <property type="molecule type" value="Genomic_DNA"/>
</dbReference>
<accession>A0A5B7G070</accession>
<evidence type="ECO:0000313" key="1">
    <source>
        <dbReference type="EMBL" id="MPC50653.1"/>
    </source>
</evidence>
<sequence>MPTTQCNEEKMFCGLSPPSAVAVVATVVMMGGGTVTDATASLPASISVASCRAACLHVVRHAGRGTLSVRASSGVTRRPVNPFDPRAPPAVKGTIVWHHQTRSFLCVVHHVLSITCRSLHRQHDAPPTGPAR</sequence>
<comment type="caution">
    <text evidence="1">The sequence shown here is derived from an EMBL/GenBank/DDBJ whole genome shotgun (WGS) entry which is preliminary data.</text>
</comment>
<protein>
    <submittedName>
        <fullName evidence="1">Uncharacterized protein</fullName>
    </submittedName>
</protein>
<dbReference type="OrthoDB" id="8195614at2759"/>
<proteinExistence type="predicted"/>